<dbReference type="PANTHER" id="PTHR30466">
    <property type="entry name" value="FLAVIN REDUCTASE"/>
    <property type="match status" value="1"/>
</dbReference>
<evidence type="ECO:0000259" key="3">
    <source>
        <dbReference type="SMART" id="SM00903"/>
    </source>
</evidence>
<evidence type="ECO:0000256" key="1">
    <source>
        <dbReference type="ARBA" id="ARBA00008898"/>
    </source>
</evidence>
<dbReference type="Gene3D" id="2.30.110.10">
    <property type="entry name" value="Electron Transport, Fmn-binding Protein, Chain A"/>
    <property type="match status" value="1"/>
</dbReference>
<dbReference type="PANTHER" id="PTHR30466:SF11">
    <property type="entry name" value="FLAVIN-DEPENDENT MONOOXYGENASE, REDUCTASE SUBUNIT HSAB"/>
    <property type="match status" value="1"/>
</dbReference>
<comment type="caution">
    <text evidence="4">The sequence shown here is derived from an EMBL/GenBank/DDBJ whole genome shotgun (WGS) entry which is preliminary data.</text>
</comment>
<dbReference type="SUPFAM" id="SSF50475">
    <property type="entry name" value="FMN-binding split barrel"/>
    <property type="match status" value="1"/>
</dbReference>
<dbReference type="GO" id="GO:0016491">
    <property type="term" value="F:oxidoreductase activity"/>
    <property type="evidence" value="ECO:0007669"/>
    <property type="project" value="UniProtKB-KW"/>
</dbReference>
<dbReference type="InterPro" id="IPR012349">
    <property type="entry name" value="Split_barrel_FMN-bd"/>
</dbReference>
<dbReference type="RefSeq" id="WP_380888055.1">
    <property type="nucleotide sequence ID" value="NZ_JBHUDY010000001.1"/>
</dbReference>
<reference evidence="5" key="1">
    <citation type="journal article" date="2019" name="Int. J. Syst. Evol. Microbiol.">
        <title>The Global Catalogue of Microorganisms (GCM) 10K type strain sequencing project: providing services to taxonomists for standard genome sequencing and annotation.</title>
        <authorList>
            <consortium name="The Broad Institute Genomics Platform"/>
            <consortium name="The Broad Institute Genome Sequencing Center for Infectious Disease"/>
            <person name="Wu L."/>
            <person name="Ma J."/>
        </authorList>
    </citation>
    <scope>NUCLEOTIDE SEQUENCE [LARGE SCALE GENOMIC DNA]</scope>
    <source>
        <strain evidence="5">CGMCC 1.16275</strain>
    </source>
</reference>
<proteinExistence type="inferred from homology"/>
<dbReference type="InterPro" id="IPR050268">
    <property type="entry name" value="NADH-dep_flavin_reductase"/>
</dbReference>
<dbReference type="EC" id="1.-.-.-" evidence="4"/>
<sequence>MIDEASFRRVLGHYPTGVCVVTAIDEDGAAAALVVGSFTSASLDPPLVAFFPGRRSTTWPRIEAVGRYCVNILADDQRLLCKQLAAAGPDKFTGVSHHLSANGSPRIEGSVAWIDCDLEACHEAGDHRIAIGRVTDLEVRNSVDPLVFLRGGFGTFAPHLAIA</sequence>
<organism evidence="4 5">
    <name type="scientific">Sphingomonas tabacisoli</name>
    <dbReference type="NCBI Taxonomy" id="2249466"/>
    <lineage>
        <taxon>Bacteria</taxon>
        <taxon>Pseudomonadati</taxon>
        <taxon>Pseudomonadota</taxon>
        <taxon>Alphaproteobacteria</taxon>
        <taxon>Sphingomonadales</taxon>
        <taxon>Sphingomonadaceae</taxon>
        <taxon>Sphingomonas</taxon>
    </lineage>
</organism>
<gene>
    <name evidence="4" type="ORF">ACFSCW_06560</name>
</gene>
<dbReference type="InterPro" id="IPR002563">
    <property type="entry name" value="Flavin_Rdtase-like_dom"/>
</dbReference>
<evidence type="ECO:0000313" key="5">
    <source>
        <dbReference type="Proteomes" id="UP001597115"/>
    </source>
</evidence>
<keyword evidence="2 4" id="KW-0560">Oxidoreductase</keyword>
<name>A0ABW4I1Z2_9SPHN</name>
<evidence type="ECO:0000256" key="2">
    <source>
        <dbReference type="ARBA" id="ARBA00023002"/>
    </source>
</evidence>
<dbReference type="SMART" id="SM00903">
    <property type="entry name" value="Flavin_Reduct"/>
    <property type="match status" value="1"/>
</dbReference>
<accession>A0ABW4I1Z2</accession>
<keyword evidence="5" id="KW-1185">Reference proteome</keyword>
<feature type="domain" description="Flavin reductase like" evidence="3">
    <location>
        <begin position="11"/>
        <end position="155"/>
    </location>
</feature>
<evidence type="ECO:0000313" key="4">
    <source>
        <dbReference type="EMBL" id="MFD1611461.1"/>
    </source>
</evidence>
<protein>
    <submittedName>
        <fullName evidence="4">Flavin reductase family protein</fullName>
        <ecNumber evidence="4">1.-.-.-</ecNumber>
    </submittedName>
</protein>
<dbReference type="EMBL" id="JBHUDY010000001">
    <property type="protein sequence ID" value="MFD1611461.1"/>
    <property type="molecule type" value="Genomic_DNA"/>
</dbReference>
<dbReference type="Proteomes" id="UP001597115">
    <property type="component" value="Unassembled WGS sequence"/>
</dbReference>
<dbReference type="Pfam" id="PF01613">
    <property type="entry name" value="Flavin_Reduct"/>
    <property type="match status" value="1"/>
</dbReference>
<comment type="similarity">
    <text evidence="1">Belongs to the non-flavoprotein flavin reductase family.</text>
</comment>